<dbReference type="Proteomes" id="UP000059672">
    <property type="component" value="Chromosome"/>
</dbReference>
<feature type="domain" description="N-acetyltransferase" evidence="1">
    <location>
        <begin position="1"/>
        <end position="170"/>
    </location>
</feature>
<keyword evidence="3" id="KW-1185">Reference proteome</keyword>
<dbReference type="KEGG" id="lut:Lupro_08885"/>
<name>A0A120IEE0_9FLAO</name>
<dbReference type="InterPro" id="IPR050276">
    <property type="entry name" value="MshD_Acetyltransferase"/>
</dbReference>
<protein>
    <submittedName>
        <fullName evidence="2">GNAT family acetyltransferase</fullName>
    </submittedName>
</protein>
<dbReference type="Pfam" id="PF00583">
    <property type="entry name" value="Acetyltransf_1"/>
    <property type="match status" value="1"/>
</dbReference>
<dbReference type="EMBL" id="CP013355">
    <property type="protein sequence ID" value="AMC11367.1"/>
    <property type="molecule type" value="Genomic_DNA"/>
</dbReference>
<reference evidence="2 3" key="2">
    <citation type="journal article" date="2016" name="Int. J. Syst. Evol. Microbiol.">
        <title>Lutibacter profundi sp. nov., isolated from a deep-sea hydrothermal system on the Arctic Mid-Ocean Ridge and emended description of the genus Lutibacter.</title>
        <authorList>
            <person name="Le Moine Bauer S."/>
            <person name="Roalkvam I."/>
            <person name="Steen I.H."/>
            <person name="Dahle H."/>
        </authorList>
    </citation>
    <scope>NUCLEOTIDE SEQUENCE [LARGE SCALE GENOMIC DNA]</scope>
    <source>
        <strain evidence="2 3">LP1</strain>
    </source>
</reference>
<dbReference type="PANTHER" id="PTHR43617">
    <property type="entry name" value="L-AMINO ACID N-ACETYLTRANSFERASE"/>
    <property type="match status" value="1"/>
</dbReference>
<dbReference type="Gene3D" id="3.40.630.30">
    <property type="match status" value="1"/>
</dbReference>
<gene>
    <name evidence="2" type="ORF">Lupro_08885</name>
</gene>
<dbReference type="InterPro" id="IPR016181">
    <property type="entry name" value="Acyl_CoA_acyltransferase"/>
</dbReference>
<dbReference type="PROSITE" id="PS51186">
    <property type="entry name" value="GNAT"/>
    <property type="match status" value="1"/>
</dbReference>
<evidence type="ECO:0000313" key="3">
    <source>
        <dbReference type="Proteomes" id="UP000059672"/>
    </source>
</evidence>
<keyword evidence="2" id="KW-0808">Transferase</keyword>
<organism evidence="2 3">
    <name type="scientific">Lutibacter profundi</name>
    <dbReference type="NCBI Taxonomy" id="1622118"/>
    <lineage>
        <taxon>Bacteria</taxon>
        <taxon>Pseudomonadati</taxon>
        <taxon>Bacteroidota</taxon>
        <taxon>Flavobacteriia</taxon>
        <taxon>Flavobacteriales</taxon>
        <taxon>Flavobacteriaceae</taxon>
        <taxon>Lutibacter</taxon>
    </lineage>
</organism>
<reference evidence="3" key="1">
    <citation type="submission" date="2015-12" db="EMBL/GenBank/DDBJ databases">
        <title>Complete genome sequence of Lutibacter profundus strain LP1.</title>
        <authorList>
            <person name="Wissuwa J."/>
            <person name="Le Moine Bauer S."/>
            <person name="Stokke R."/>
            <person name="Dahle H."/>
            <person name="Steen I.H."/>
        </authorList>
    </citation>
    <scope>NUCLEOTIDE SEQUENCE [LARGE SCALE GENOMIC DNA]</scope>
    <source>
        <strain evidence="3">LP1</strain>
    </source>
</reference>
<dbReference type="RefSeq" id="WP_068208953.1">
    <property type="nucleotide sequence ID" value="NZ_CP013355.1"/>
</dbReference>
<evidence type="ECO:0000313" key="2">
    <source>
        <dbReference type="EMBL" id="AMC11367.1"/>
    </source>
</evidence>
<dbReference type="PATRIC" id="fig|1622118.3.peg.1836"/>
<dbReference type="OrthoDB" id="9796381at2"/>
<dbReference type="SUPFAM" id="SSF55729">
    <property type="entry name" value="Acyl-CoA N-acyltransferases (Nat)"/>
    <property type="match status" value="1"/>
</dbReference>
<evidence type="ECO:0000259" key="1">
    <source>
        <dbReference type="PROSITE" id="PS51186"/>
    </source>
</evidence>
<dbReference type="CDD" id="cd04301">
    <property type="entry name" value="NAT_SF"/>
    <property type="match status" value="1"/>
</dbReference>
<dbReference type="STRING" id="1622118.Lupro_08885"/>
<sequence length="170" mass="20465">MITKALTLDLEKLYSITKSCAKQMIAKGIFQWNENYPSKEILQKDIELQQIWKLEEKGTIIGIIVLTEIEDKEYQDVKWLTRNNNNLYIHRLAIKPEYQRKGYAQKLMNFAENYALQNNYNSIRLDTFSKNKRNQKFYKKRNYKKLGNIYFCNQSEFPFYCYEKVLNKKG</sequence>
<dbReference type="InterPro" id="IPR000182">
    <property type="entry name" value="GNAT_dom"/>
</dbReference>
<accession>A0A120IEE0</accession>
<dbReference type="AlphaFoldDB" id="A0A120IEE0"/>
<dbReference type="GO" id="GO:0016747">
    <property type="term" value="F:acyltransferase activity, transferring groups other than amino-acyl groups"/>
    <property type="evidence" value="ECO:0007669"/>
    <property type="project" value="InterPro"/>
</dbReference>
<proteinExistence type="predicted"/>